<dbReference type="InterPro" id="IPR036075">
    <property type="entry name" value="ARMT-1-like_metal-bd_sf"/>
</dbReference>
<gene>
    <name evidence="2" type="ORF">NCTC12410_01472</name>
</gene>
<dbReference type="InterPro" id="IPR002791">
    <property type="entry name" value="ARMT1-like_metal-bd"/>
</dbReference>
<proteinExistence type="predicted"/>
<dbReference type="RefSeq" id="WP_115011859.1">
    <property type="nucleotide sequence ID" value="NZ_UGHV01000001.1"/>
</dbReference>
<name>A0A377J567_9HELI</name>
<sequence>MQATQECLACLHKQARRTILHHIKTQAHITLPIPQAPPSCPPPKLAIDVYRAIGDFVAKMDLYHDQKIASIQKAKIALEQIKAHTDMPHTLESAIKLAALGNIIDYGSADEFDIESCLFDMDSMEFAIYDISNLKQRLASARELVYIGDNAGEDVFDSECIKLVMQLYPQLKVYYFTRGAPIINDITLQDLRDNHSPILEICEVVDSGVRSPGFLYDDASAYARGLYDRADVVLAKGMGNFECLEDKADPRVFLLFKIKCAVVANFLQHTQGKFVLKNLAPESI</sequence>
<dbReference type="EMBL" id="UGHV01000001">
    <property type="protein sequence ID" value="STO97637.1"/>
    <property type="molecule type" value="Genomic_DNA"/>
</dbReference>
<protein>
    <submittedName>
        <fullName evidence="2">Protein of uncharacterized function DUF89</fullName>
    </submittedName>
</protein>
<dbReference type="Gene3D" id="1.10.285.20">
    <property type="entry name" value="Uncharacterised protein PF01937, DUF89, domain 2"/>
    <property type="match status" value="1"/>
</dbReference>
<dbReference type="AlphaFoldDB" id="A0A377J567"/>
<dbReference type="InterPro" id="IPR014444">
    <property type="entry name" value="PH1575-like"/>
</dbReference>
<evidence type="ECO:0000313" key="3">
    <source>
        <dbReference type="Proteomes" id="UP000254841"/>
    </source>
</evidence>
<dbReference type="SUPFAM" id="SSF111321">
    <property type="entry name" value="AF1104-like"/>
    <property type="match status" value="1"/>
</dbReference>
<accession>A0A377J567</accession>
<feature type="domain" description="Damage-control phosphatase ARMT1-like metal-binding" evidence="1">
    <location>
        <begin position="6"/>
        <end position="272"/>
    </location>
</feature>
<dbReference type="PIRSF" id="PIRSF006593">
    <property type="entry name" value="UCP006593"/>
    <property type="match status" value="1"/>
</dbReference>
<dbReference type="Pfam" id="PF01937">
    <property type="entry name" value="ARMT1-like_dom"/>
    <property type="match status" value="1"/>
</dbReference>
<dbReference type="Proteomes" id="UP000254841">
    <property type="component" value="Unassembled WGS sequence"/>
</dbReference>
<organism evidence="2 3">
    <name type="scientific">Helicobacter canis</name>
    <dbReference type="NCBI Taxonomy" id="29419"/>
    <lineage>
        <taxon>Bacteria</taxon>
        <taxon>Pseudomonadati</taxon>
        <taxon>Campylobacterota</taxon>
        <taxon>Epsilonproteobacteria</taxon>
        <taxon>Campylobacterales</taxon>
        <taxon>Helicobacteraceae</taxon>
        <taxon>Helicobacter</taxon>
    </lineage>
</organism>
<evidence type="ECO:0000313" key="2">
    <source>
        <dbReference type="EMBL" id="STO97637.1"/>
    </source>
</evidence>
<reference evidence="2 3" key="1">
    <citation type="submission" date="2018-06" db="EMBL/GenBank/DDBJ databases">
        <authorList>
            <consortium name="Pathogen Informatics"/>
            <person name="Doyle S."/>
        </authorList>
    </citation>
    <scope>NUCLEOTIDE SEQUENCE [LARGE SCALE GENOMIC DNA]</scope>
    <source>
        <strain evidence="2 3">NCTC12410</strain>
    </source>
</reference>
<dbReference type="Gene3D" id="3.40.50.10880">
    <property type="entry name" value="Uncharacterised protein PF01937, DUF89, domain 3"/>
    <property type="match status" value="1"/>
</dbReference>
<evidence type="ECO:0000259" key="1">
    <source>
        <dbReference type="Pfam" id="PF01937"/>
    </source>
</evidence>